<proteinExistence type="predicted"/>
<gene>
    <name evidence="1" type="ORF">PVT71_16810</name>
</gene>
<dbReference type="AlphaFoldDB" id="A0AAU8APC1"/>
<dbReference type="EMBL" id="CP123385">
    <property type="protein sequence ID" value="XCC96351.1"/>
    <property type="molecule type" value="Genomic_DNA"/>
</dbReference>
<evidence type="ECO:0000313" key="1">
    <source>
        <dbReference type="EMBL" id="XCC96351.1"/>
    </source>
</evidence>
<organism evidence="1">
    <name type="scientific">Alloyangia sp. H15</name>
    <dbReference type="NCBI Taxonomy" id="3029062"/>
    <lineage>
        <taxon>Bacteria</taxon>
        <taxon>Pseudomonadati</taxon>
        <taxon>Pseudomonadota</taxon>
        <taxon>Alphaproteobacteria</taxon>
        <taxon>Rhodobacterales</taxon>
        <taxon>Roseobacteraceae</taxon>
        <taxon>Alloyangia</taxon>
    </lineage>
</organism>
<accession>A0AAU8APC1</accession>
<sequence length="162" mass="18245">MPRPIKGRFTARIEGDFVVFLIGMRINKPWKIGTWWPVFIAMPRMVKELQAAGPSCGFLGTTPVRPGVIAQYWRSFEQLESYARAKDNRHWPAWVAVNRRVKGARDDVGIWHETCKVRSGDDECAYSGMPPYGLAAAAELVPIGRQKEAQSAARDRMAGRLD</sequence>
<dbReference type="InterPro" id="IPR025444">
    <property type="entry name" value="Monooxy_af470"/>
</dbReference>
<name>A0AAU8APC1_9RHOB</name>
<dbReference type="RefSeq" id="WP_353475217.1">
    <property type="nucleotide sequence ID" value="NZ_CP123385.1"/>
</dbReference>
<dbReference type="Pfam" id="PF13826">
    <property type="entry name" value="Monooxy_af470-like"/>
    <property type="match status" value="1"/>
</dbReference>
<protein>
    <submittedName>
        <fullName evidence="1">DUF4188 domain-containing protein</fullName>
    </submittedName>
</protein>
<reference evidence="1" key="1">
    <citation type="submission" date="2023-02" db="EMBL/GenBank/DDBJ databases">
        <title>Description and genomic characterization of Salipiger bruguierae sp. nov., isolated from the sediment of mangrove plant Bruguiera sexangula.</title>
        <authorList>
            <person name="Long M."/>
        </authorList>
    </citation>
    <scope>NUCLEOTIDE SEQUENCE</scope>
    <source>
        <strain evidence="1">H15</strain>
    </source>
</reference>